<dbReference type="SMART" id="SM00270">
    <property type="entry name" value="ChtBD1"/>
    <property type="match status" value="1"/>
</dbReference>
<evidence type="ECO:0000256" key="3">
    <source>
        <dbReference type="PROSITE-ProRule" id="PRU00261"/>
    </source>
</evidence>
<dbReference type="Pfam" id="PF00187">
    <property type="entry name" value="Chitin_bind_1"/>
    <property type="match status" value="1"/>
</dbReference>
<gene>
    <name evidence="9" type="ORF">MYCIT1_LOCUS38037</name>
</gene>
<dbReference type="InterPro" id="IPR017853">
    <property type="entry name" value="GH"/>
</dbReference>
<evidence type="ECO:0000259" key="6">
    <source>
        <dbReference type="PROSITE" id="PS50941"/>
    </source>
</evidence>
<dbReference type="Gene3D" id="3.10.350.10">
    <property type="entry name" value="LysM domain"/>
    <property type="match status" value="2"/>
</dbReference>
<dbReference type="PROSITE" id="PS51910">
    <property type="entry name" value="GH18_2"/>
    <property type="match status" value="1"/>
</dbReference>
<dbReference type="SMART" id="SM00636">
    <property type="entry name" value="Glyco_18"/>
    <property type="match status" value="1"/>
</dbReference>
<feature type="domain" description="LysM" evidence="7">
    <location>
        <begin position="106"/>
        <end position="154"/>
    </location>
</feature>
<feature type="compositionally biased region" description="Gly residues" evidence="4">
    <location>
        <begin position="548"/>
        <end position="570"/>
    </location>
</feature>
<feature type="compositionally biased region" description="Basic residues" evidence="4">
    <location>
        <begin position="885"/>
        <end position="897"/>
    </location>
</feature>
<dbReference type="InterPro" id="IPR001223">
    <property type="entry name" value="Glyco_hydro18_cat"/>
</dbReference>
<dbReference type="GO" id="GO:0008061">
    <property type="term" value="F:chitin binding"/>
    <property type="evidence" value="ECO:0007669"/>
    <property type="project" value="UniProtKB-UniRule"/>
</dbReference>
<feature type="disulfide bond" evidence="3">
    <location>
        <begin position="180"/>
        <end position="192"/>
    </location>
</feature>
<dbReference type="InterPro" id="IPR011583">
    <property type="entry name" value="Chitinase_II/V-like_cat"/>
</dbReference>
<evidence type="ECO:0000259" key="7">
    <source>
        <dbReference type="PROSITE" id="PS51782"/>
    </source>
</evidence>
<evidence type="ECO:0000259" key="8">
    <source>
        <dbReference type="PROSITE" id="PS51910"/>
    </source>
</evidence>
<dbReference type="PANTHER" id="PTHR47700:SF2">
    <property type="entry name" value="CHITINASE"/>
    <property type="match status" value="1"/>
</dbReference>
<dbReference type="Pfam" id="PF01476">
    <property type="entry name" value="LysM"/>
    <property type="match status" value="2"/>
</dbReference>
<evidence type="ECO:0008006" key="11">
    <source>
        <dbReference type="Google" id="ProtNLM"/>
    </source>
</evidence>
<feature type="chain" id="PRO_5042132849" description="Chitinase" evidence="5">
    <location>
        <begin position="24"/>
        <end position="1325"/>
    </location>
</feature>
<feature type="compositionally biased region" description="Low complexity" evidence="4">
    <location>
        <begin position="748"/>
        <end position="768"/>
    </location>
</feature>
<keyword evidence="2" id="KW-0326">Glycosidase</keyword>
<feature type="region of interest" description="Disordered" evidence="4">
    <location>
        <begin position="748"/>
        <end position="776"/>
    </location>
</feature>
<keyword evidence="5" id="KW-0732">Signal</keyword>
<dbReference type="SUPFAM" id="SSF54556">
    <property type="entry name" value="Chitinase insertion domain"/>
    <property type="match status" value="1"/>
</dbReference>
<dbReference type="Gene3D" id="3.30.60.10">
    <property type="entry name" value="Endochitinase-like"/>
    <property type="match status" value="1"/>
</dbReference>
<dbReference type="Gene3D" id="3.20.20.80">
    <property type="entry name" value="Glycosidases"/>
    <property type="match status" value="1"/>
</dbReference>
<feature type="domain" description="Chitin-binding type-1" evidence="6">
    <location>
        <begin position="167"/>
        <end position="221"/>
    </location>
</feature>
<dbReference type="InterPro" id="IPR029070">
    <property type="entry name" value="Chitinase_insertion_sf"/>
</dbReference>
<dbReference type="InterPro" id="IPR053214">
    <property type="entry name" value="LysM12-like"/>
</dbReference>
<keyword evidence="10" id="KW-1185">Reference proteome</keyword>
<evidence type="ECO:0000256" key="4">
    <source>
        <dbReference type="SAM" id="MobiDB-lite"/>
    </source>
</evidence>
<feature type="region of interest" description="Disordered" evidence="4">
    <location>
        <begin position="821"/>
        <end position="901"/>
    </location>
</feature>
<sequence>MKYPWGIPALALPLLGSVNVASAARTSLVSFSSATVADRAPECTIHTVVSGDTCFSIASAAGLSTAQLQGFNPNLNCAALSIGQKICISSGTPPAPPQQNPDGSCATYTTVPNDSCSAIAAMFSITTANIETWNANTFHWKGCAALQVNYTMCVSTGTPPPPPIIPGTQCGPQSQGNMSCPLNACCSAFGFCGLTDQFCTTTGPNPCLLNCGQPTVPSCSGSQLKRKIGYYAGWGDFRTCGTNVAPDQINWSGFTGAHYAFATISQSFQIQLASRDTPLLQQLVAQKAVYPNLQVIIAVGGWDFSESQPTRDLFSVMISTSANRATFISSVQSMLSTFKLDGIDTPNLTSFFQELRKALPTQIISCATPAGFWFLKGFEIDKIAKSVSYLNMMSYDYHGPWDTSVTDQAPVSNPQTSILDMKDSVSLYLRAGIDLGVVNLGLAYYGRSYNLADPNCKGYNCTMTGGGFPGPCTATPGILSQFEIDDLIGTGIVPTLDSSTQTYWFDDKGSLITFDQADTFAKKITFAGNTCFGGTFIWSLDQVLSNPGAGGGEAGSTGGSGSGSGSGSGAGLWTTIQWNPNPFPSPGARSETFVQSAGVQTSTVTSVVSRSTFTTSRTIVIPAFTTTSTIFTAISGTLRTITSTSVVAASTSTATITATTGSTVTSLSVVTKTLTTVIVPVPTVTSTVTVEGVPITLNSGGTPINSPVPTGISQPSAITPTFTNNISPTPNATVIVYTAPLTSTPTWSSTITIPPKSTSPPVVVTGPPGDRSRPGCGGGNGIWSILFGGIISGCPPADVGIIGGITPVVLPPPNWVGPWTNPFSIPTPNSNPENTQSTSTTSTTSSSSSTSNAACPTRTAGYSLPDDPANADWSGLGSDPDARRRAVQARHPQRAKKSAAVPVVEERVERNQSEILRRAGRTANIPPCHITLTSPNSVNLGAGRYLFVQLDAGGYTSTNLLSTNVNAKPNNPLQAPSTNQEHVFEIGITNDVINYVRVGGGMLGPAILAAIDNTANMVWVDKPLNQAKSNVVNNNMATAANPPQAGSVAAIINFQDSAGDIYDVETFLRNFAALGDYFAQTSGIFSATAAQFQQLLSEVTPSVVIDNSNSLPVLFRNWLTSVISAYPNGCTSRAVNGWNFYRAEMQSVAALTNNGVVPNCFPLYTSNQYNPSSFNYLNLLPAAPRLPSCNVPGTLGNPQRIMGAGNLDFYAVGSGTSLTDTHYFAIDASSIGGQCTNVVAMLDTLPGTQGSLGTANIDLQCGTATGKQRVDFNFVLNGQTLGCAALVSGHPGGTTTSVFCAANQGAALACAGQGAFPIQMMWFPN</sequence>
<dbReference type="Gene3D" id="3.10.50.10">
    <property type="match status" value="1"/>
</dbReference>
<dbReference type="PROSITE" id="PS50941">
    <property type="entry name" value="CHIT_BIND_I_2"/>
    <property type="match status" value="1"/>
</dbReference>
<dbReference type="SMART" id="SM00257">
    <property type="entry name" value="LysM"/>
    <property type="match status" value="2"/>
</dbReference>
<feature type="signal peptide" evidence="5">
    <location>
        <begin position="1"/>
        <end position="23"/>
    </location>
</feature>
<evidence type="ECO:0000256" key="2">
    <source>
        <dbReference type="ARBA" id="ARBA00023295"/>
    </source>
</evidence>
<feature type="domain" description="LysM" evidence="7">
    <location>
        <begin position="44"/>
        <end position="88"/>
    </location>
</feature>
<reference evidence="9" key="1">
    <citation type="submission" date="2023-11" db="EMBL/GenBank/DDBJ databases">
        <authorList>
            <person name="De Vega J J."/>
            <person name="De Vega J J."/>
        </authorList>
    </citation>
    <scope>NUCLEOTIDE SEQUENCE</scope>
</reference>
<evidence type="ECO:0000256" key="5">
    <source>
        <dbReference type="SAM" id="SignalP"/>
    </source>
</evidence>
<comment type="caution">
    <text evidence="3">Lacks conserved residue(s) required for the propagation of feature annotation.</text>
</comment>
<dbReference type="InterPro" id="IPR018392">
    <property type="entry name" value="LysM"/>
</dbReference>
<dbReference type="PROSITE" id="PS00026">
    <property type="entry name" value="CHIT_BIND_I_1"/>
    <property type="match status" value="1"/>
</dbReference>
<evidence type="ECO:0000313" key="9">
    <source>
        <dbReference type="EMBL" id="CAK5284656.1"/>
    </source>
</evidence>
<dbReference type="Proteomes" id="UP001295794">
    <property type="component" value="Unassembled WGS sequence"/>
</dbReference>
<feature type="disulfide bond" evidence="3">
    <location>
        <begin position="185"/>
        <end position="199"/>
    </location>
</feature>
<feature type="compositionally biased region" description="Low complexity" evidence="4">
    <location>
        <begin position="826"/>
        <end position="852"/>
    </location>
</feature>
<evidence type="ECO:0000256" key="1">
    <source>
        <dbReference type="ARBA" id="ARBA00022669"/>
    </source>
</evidence>
<dbReference type="InterPro" id="IPR018371">
    <property type="entry name" value="Chitin-binding_1_CS"/>
</dbReference>
<comment type="caution">
    <text evidence="9">The sequence shown here is derived from an EMBL/GenBank/DDBJ whole genome shotgun (WGS) entry which is preliminary data.</text>
</comment>
<evidence type="ECO:0000313" key="10">
    <source>
        <dbReference type="Proteomes" id="UP001295794"/>
    </source>
</evidence>
<dbReference type="PANTHER" id="PTHR47700">
    <property type="entry name" value="V CHITINASE, PUTATIVE (AFU_ORTHOLOGUE AFUA_6G13720)-RELATED"/>
    <property type="match status" value="1"/>
</dbReference>
<dbReference type="GO" id="GO:0016798">
    <property type="term" value="F:hydrolase activity, acting on glycosyl bonds"/>
    <property type="evidence" value="ECO:0007669"/>
    <property type="project" value="UniProtKB-KW"/>
</dbReference>
<accession>A0AAD2I082</accession>
<name>A0AAD2I082_9AGAR</name>
<dbReference type="CDD" id="cd00035">
    <property type="entry name" value="ChtBD1"/>
    <property type="match status" value="1"/>
</dbReference>
<feature type="domain" description="GH18" evidence="8">
    <location>
        <begin position="225"/>
        <end position="555"/>
    </location>
</feature>
<dbReference type="EMBL" id="CAVNYO010000480">
    <property type="protein sequence ID" value="CAK5284656.1"/>
    <property type="molecule type" value="Genomic_DNA"/>
</dbReference>
<organism evidence="9 10">
    <name type="scientific">Mycena citricolor</name>
    <dbReference type="NCBI Taxonomy" id="2018698"/>
    <lineage>
        <taxon>Eukaryota</taxon>
        <taxon>Fungi</taxon>
        <taxon>Dikarya</taxon>
        <taxon>Basidiomycota</taxon>
        <taxon>Agaricomycotina</taxon>
        <taxon>Agaricomycetes</taxon>
        <taxon>Agaricomycetidae</taxon>
        <taxon>Agaricales</taxon>
        <taxon>Marasmiineae</taxon>
        <taxon>Mycenaceae</taxon>
        <taxon>Mycena</taxon>
    </lineage>
</organism>
<dbReference type="InterPro" id="IPR036861">
    <property type="entry name" value="Endochitinase-like_sf"/>
</dbReference>
<dbReference type="Pfam" id="PF00704">
    <property type="entry name" value="Glyco_hydro_18"/>
    <property type="match status" value="1"/>
</dbReference>
<dbReference type="InterPro" id="IPR036779">
    <property type="entry name" value="LysM_dom_sf"/>
</dbReference>
<keyword evidence="3" id="KW-1015">Disulfide bond</keyword>
<keyword evidence="1 3" id="KW-0147">Chitin-binding</keyword>
<dbReference type="SUPFAM" id="SSF54106">
    <property type="entry name" value="LysM domain"/>
    <property type="match status" value="1"/>
</dbReference>
<protein>
    <recommendedName>
        <fullName evidence="11">Chitinase</fullName>
    </recommendedName>
</protein>
<dbReference type="SUPFAM" id="SSF57016">
    <property type="entry name" value="Plant lectins/antimicrobial peptides"/>
    <property type="match status" value="1"/>
</dbReference>
<proteinExistence type="predicted"/>
<feature type="region of interest" description="Disordered" evidence="4">
    <location>
        <begin position="548"/>
        <end position="571"/>
    </location>
</feature>
<dbReference type="GO" id="GO:0005975">
    <property type="term" value="P:carbohydrate metabolic process"/>
    <property type="evidence" value="ECO:0007669"/>
    <property type="project" value="InterPro"/>
</dbReference>
<keyword evidence="2" id="KW-0378">Hydrolase</keyword>
<dbReference type="InterPro" id="IPR001002">
    <property type="entry name" value="Chitin-bd_1"/>
</dbReference>
<dbReference type="SUPFAM" id="SSF51445">
    <property type="entry name" value="(Trans)glycosidases"/>
    <property type="match status" value="1"/>
</dbReference>
<dbReference type="PROSITE" id="PS51782">
    <property type="entry name" value="LYSM"/>
    <property type="match status" value="2"/>
</dbReference>
<dbReference type="CDD" id="cd00118">
    <property type="entry name" value="LysM"/>
    <property type="match status" value="2"/>
</dbReference>